<comment type="caution">
    <text evidence="1">The sequence shown here is derived from an EMBL/GenBank/DDBJ whole genome shotgun (WGS) entry which is preliminary data.</text>
</comment>
<keyword evidence="2" id="KW-1185">Reference proteome</keyword>
<proteinExistence type="predicted"/>
<sequence>MVPWEFRKWGTSRSYRAAKQRFRWALNSWKAVNFHDGDEGQESSKWIDASMGLFLMKQHRDNSGKRESKGAVEPQN</sequence>
<dbReference type="EMBL" id="BPLR01016058">
    <property type="protein sequence ID" value="GIY80875.1"/>
    <property type="molecule type" value="Genomic_DNA"/>
</dbReference>
<gene>
    <name evidence="1" type="ORF">CEXT_381831</name>
</gene>
<dbReference type="Proteomes" id="UP001054945">
    <property type="component" value="Unassembled WGS sequence"/>
</dbReference>
<evidence type="ECO:0000313" key="1">
    <source>
        <dbReference type="EMBL" id="GIY80875.1"/>
    </source>
</evidence>
<evidence type="ECO:0000313" key="2">
    <source>
        <dbReference type="Proteomes" id="UP001054945"/>
    </source>
</evidence>
<protein>
    <submittedName>
        <fullName evidence="1">Uncharacterized protein</fullName>
    </submittedName>
</protein>
<reference evidence="1 2" key="1">
    <citation type="submission" date="2021-06" db="EMBL/GenBank/DDBJ databases">
        <title>Caerostris extrusa draft genome.</title>
        <authorList>
            <person name="Kono N."/>
            <person name="Arakawa K."/>
        </authorList>
    </citation>
    <scope>NUCLEOTIDE SEQUENCE [LARGE SCALE GENOMIC DNA]</scope>
</reference>
<organism evidence="1 2">
    <name type="scientific">Caerostris extrusa</name>
    <name type="common">Bark spider</name>
    <name type="synonym">Caerostris bankana</name>
    <dbReference type="NCBI Taxonomy" id="172846"/>
    <lineage>
        <taxon>Eukaryota</taxon>
        <taxon>Metazoa</taxon>
        <taxon>Ecdysozoa</taxon>
        <taxon>Arthropoda</taxon>
        <taxon>Chelicerata</taxon>
        <taxon>Arachnida</taxon>
        <taxon>Araneae</taxon>
        <taxon>Araneomorphae</taxon>
        <taxon>Entelegynae</taxon>
        <taxon>Araneoidea</taxon>
        <taxon>Araneidae</taxon>
        <taxon>Caerostris</taxon>
    </lineage>
</organism>
<dbReference type="AlphaFoldDB" id="A0AAV4WDK2"/>
<accession>A0AAV4WDK2</accession>
<name>A0AAV4WDK2_CAEEX</name>